<proteinExistence type="predicted"/>
<sequence>MKKETIFSRVSEQSENLEKLVTTGNGAKTTTKSATTQNVNQLIRQAQFAAMVHVYQQLSYFLKGAYEKKTRRVSFFNLFMKLNLSTIKLFFTKTEAAEHACVVAPYRITEGSLPAIEIALQGNTMISSIAVPKNFVITSATTRGEVSAALLKSNLWMHSGDQVSIVHLVQRVKDGIPRVSLKLHEFDLDRDSTEVFYEHTPESLFYVTGGHIGTDANAEEGGIAYVLSREVGNKLLVSRQEIVLTPGNTMYKKYSSEEKRKEAAASYVAIDPYFLKPGRGAEDDEEDAYFAITAITLNGILAPKGDGELYVSSGDSLEIKGSKLTDVELKANAVVGGPTSNPVTVVLSSIGTITATSDTSITIHLTMNGEINYLLRADSATIVYSFC</sequence>
<gene>
    <name evidence="1" type="ORF">EZS27_028422</name>
</gene>
<accession>A0A5J4QM33</accession>
<dbReference type="AlphaFoldDB" id="A0A5J4QM33"/>
<organism evidence="1">
    <name type="scientific">termite gut metagenome</name>
    <dbReference type="NCBI Taxonomy" id="433724"/>
    <lineage>
        <taxon>unclassified sequences</taxon>
        <taxon>metagenomes</taxon>
        <taxon>organismal metagenomes</taxon>
    </lineage>
</organism>
<comment type="caution">
    <text evidence="1">The sequence shown here is derived from an EMBL/GenBank/DDBJ whole genome shotgun (WGS) entry which is preliminary data.</text>
</comment>
<dbReference type="EMBL" id="SNRY01003159">
    <property type="protein sequence ID" value="KAA6321991.1"/>
    <property type="molecule type" value="Genomic_DNA"/>
</dbReference>
<protein>
    <submittedName>
        <fullName evidence="1">Uncharacterized protein</fullName>
    </submittedName>
</protein>
<reference evidence="1" key="1">
    <citation type="submission" date="2019-03" db="EMBL/GenBank/DDBJ databases">
        <title>Single cell metagenomics reveals metabolic interactions within the superorganism composed of flagellate Streblomastix strix and complex community of Bacteroidetes bacteria on its surface.</title>
        <authorList>
            <person name="Treitli S.C."/>
            <person name="Kolisko M."/>
            <person name="Husnik F."/>
            <person name="Keeling P."/>
            <person name="Hampl V."/>
        </authorList>
    </citation>
    <scope>NUCLEOTIDE SEQUENCE</scope>
    <source>
        <strain evidence="1">STM</strain>
    </source>
</reference>
<evidence type="ECO:0000313" key="1">
    <source>
        <dbReference type="EMBL" id="KAA6321991.1"/>
    </source>
</evidence>
<name>A0A5J4QM33_9ZZZZ</name>